<dbReference type="GO" id="GO:0015888">
    <property type="term" value="P:thiamine transport"/>
    <property type="evidence" value="ECO:0007669"/>
    <property type="project" value="TreeGrafter"/>
</dbReference>
<dbReference type="Gene3D" id="3.40.190.10">
    <property type="entry name" value="Periplasmic binding protein-like II"/>
    <property type="match status" value="2"/>
</dbReference>
<dbReference type="SUPFAM" id="SSF53850">
    <property type="entry name" value="Periplasmic binding protein-like II"/>
    <property type="match status" value="1"/>
</dbReference>
<dbReference type="OrthoDB" id="9815444at2"/>
<dbReference type="PANTHER" id="PTHR30006:SF3">
    <property type="entry name" value="THIAMINE-BINDING PERIPLASMIC PROTEIN"/>
    <property type="match status" value="1"/>
</dbReference>
<reference evidence="5 6" key="1">
    <citation type="submission" date="2019-04" db="EMBL/GenBank/DDBJ databases">
        <title>Three New Species of Nocardioides, Nocardioides euryhalodurans sp. nov., Nocardioides seonyuensis sp. nov. and Nocardioides eburneoflavus sp. nov. Isolated from Soil.</title>
        <authorList>
            <person name="Roh S.G."/>
            <person name="Lee C."/>
            <person name="Kim M.-K."/>
            <person name="Kim S.B."/>
        </authorList>
    </citation>
    <scope>NUCLEOTIDE SEQUENCE [LARGE SCALE GENOMIC DNA]</scope>
    <source>
        <strain evidence="5 6">MMS17-SY213</strain>
    </source>
</reference>
<keyword evidence="6" id="KW-1185">Reference proteome</keyword>
<evidence type="ECO:0000313" key="6">
    <source>
        <dbReference type="Proteomes" id="UP000297496"/>
    </source>
</evidence>
<dbReference type="PANTHER" id="PTHR30006">
    <property type="entry name" value="THIAMINE-BINDING PERIPLASMIC PROTEIN-RELATED"/>
    <property type="match status" value="1"/>
</dbReference>
<gene>
    <name evidence="5" type="ORF">EXE59_14545</name>
</gene>
<evidence type="ECO:0000256" key="3">
    <source>
        <dbReference type="ARBA" id="ARBA00022729"/>
    </source>
</evidence>
<evidence type="ECO:0000256" key="2">
    <source>
        <dbReference type="ARBA" id="ARBA00022448"/>
    </source>
</evidence>
<dbReference type="GO" id="GO:0030975">
    <property type="term" value="F:thiamine binding"/>
    <property type="evidence" value="ECO:0007669"/>
    <property type="project" value="TreeGrafter"/>
</dbReference>
<keyword evidence="2" id="KW-0813">Transport</keyword>
<dbReference type="GO" id="GO:0030288">
    <property type="term" value="C:outer membrane-bounded periplasmic space"/>
    <property type="evidence" value="ECO:0007669"/>
    <property type="project" value="TreeGrafter"/>
</dbReference>
<evidence type="ECO:0000256" key="4">
    <source>
        <dbReference type="ARBA" id="ARBA00022764"/>
    </source>
</evidence>
<dbReference type="EMBL" id="SRRO01000001">
    <property type="protein sequence ID" value="TGN65048.1"/>
    <property type="molecule type" value="Genomic_DNA"/>
</dbReference>
<proteinExistence type="predicted"/>
<dbReference type="GO" id="GO:0030976">
    <property type="term" value="F:thiamine pyrophosphate binding"/>
    <property type="evidence" value="ECO:0007669"/>
    <property type="project" value="TreeGrafter"/>
</dbReference>
<comment type="subcellular location">
    <subcellularLocation>
        <location evidence="1">Periplasm</location>
    </subcellularLocation>
</comment>
<dbReference type="RefSeq" id="WP_135839551.1">
    <property type="nucleotide sequence ID" value="NZ_SRRO01000001.1"/>
</dbReference>
<dbReference type="Proteomes" id="UP000297496">
    <property type="component" value="Unassembled WGS sequence"/>
</dbReference>
<accession>A0A4Z1CGL9</accession>
<evidence type="ECO:0000313" key="5">
    <source>
        <dbReference type="EMBL" id="TGN65048.1"/>
    </source>
</evidence>
<sequence length="385" mass="41696">MLTTNVAFVTSWADPTSGRTLHMLDERRQEMKKTLIPVAIAAVTLLAACGNDADGASSGSEGNGGSDLSGQQLVVVNWGGSSGEAMQKGWIDPFSEETGAQIVMDSPPDQAKVKAMVDAGNTTWDIVDFGAATGAAECGKLFDERPADFDISAIDPKFVTDDCGVPSFVAPIQVVYNKELYGDNPPTSVEDFLDVENFPGKRIFLNWADGQVEPLLMTAGVPADEVYPVDWSKVEEATQKLGDEMTPQDTITAATQSLESGDYGMCLCYAGSMQIAESNGAEFGVVWDKVFAAWDVLYAVKGSKSPEAQWAFMQHVATEEGQAPFYEYSAYSSPLKEAPEVPEEFQPYVLSSHEDEISETYTYDPAWWAENNDAAIAEWTRIMAG</sequence>
<dbReference type="AlphaFoldDB" id="A0A4Z1CGL9"/>
<keyword evidence="3" id="KW-0732">Signal</keyword>
<dbReference type="InterPro" id="IPR006059">
    <property type="entry name" value="SBP"/>
</dbReference>
<protein>
    <submittedName>
        <fullName evidence="5">Extracellular solute-binding protein</fullName>
    </submittedName>
</protein>
<keyword evidence="4" id="KW-0574">Periplasm</keyword>
<comment type="caution">
    <text evidence="5">The sequence shown here is derived from an EMBL/GenBank/DDBJ whole genome shotgun (WGS) entry which is preliminary data.</text>
</comment>
<evidence type="ECO:0000256" key="1">
    <source>
        <dbReference type="ARBA" id="ARBA00004418"/>
    </source>
</evidence>
<organism evidence="5 6">
    <name type="scientific">Nocardioides eburneiflavus</name>
    <dbReference type="NCBI Taxonomy" id="2518372"/>
    <lineage>
        <taxon>Bacteria</taxon>
        <taxon>Bacillati</taxon>
        <taxon>Actinomycetota</taxon>
        <taxon>Actinomycetes</taxon>
        <taxon>Propionibacteriales</taxon>
        <taxon>Nocardioidaceae</taxon>
        <taxon>Nocardioides</taxon>
    </lineage>
</organism>
<name>A0A4Z1CGL9_9ACTN</name>
<dbReference type="Pfam" id="PF13416">
    <property type="entry name" value="SBP_bac_8"/>
    <property type="match status" value="1"/>
</dbReference>